<evidence type="ECO:0000256" key="1">
    <source>
        <dbReference type="ARBA" id="ARBA00022630"/>
    </source>
</evidence>
<dbReference type="InterPro" id="IPR023753">
    <property type="entry name" value="FAD/NAD-binding_dom"/>
</dbReference>
<dbReference type="Pfam" id="PF07992">
    <property type="entry name" value="Pyr_redox_2"/>
    <property type="match status" value="1"/>
</dbReference>
<sequence length="342" mass="35681">MENTGGTQEHDVVVIGGGAAGLSGAVALARSRRSVLVIDSGAPRNAPAEHMHNFLSRDGLPPRELLALGRDEVVSYGGKVVSGLVSAVERDGDGFLVRASSGVVRARKVLVATGLVDVLPDVPGLRERWGRDVLHCPFCHGWEVRDQRIGVLATGPMAVHQALLFRQLSDRVVVLRHTWPAFAELAEEQLRARGIEVVDGVVEQVVSVADRLVGVRLAGDRDVALDALVVAPRFVARADFLAPLGLHPVDEVRDGHVIGSAVPSGPAGATAVPGVRIAGNATDLSGQVITSAAAGLMAGAALNGELVTEETAAAVAALREPFSHEAERRLAEVVAGGRQHGL</sequence>
<evidence type="ECO:0000313" key="5">
    <source>
        <dbReference type="EMBL" id="ATE53492.1"/>
    </source>
</evidence>
<dbReference type="PANTHER" id="PTHR48105">
    <property type="entry name" value="THIOREDOXIN REDUCTASE 1-RELATED-RELATED"/>
    <property type="match status" value="1"/>
</dbReference>
<dbReference type="InterPro" id="IPR036188">
    <property type="entry name" value="FAD/NAD-bd_sf"/>
</dbReference>
<accession>A0A290Z3B8</accession>
<name>A0A290Z3B8_9PSEU</name>
<keyword evidence="2" id="KW-0560">Oxidoreductase</keyword>
<dbReference type="Gene3D" id="3.50.50.60">
    <property type="entry name" value="FAD/NAD(P)-binding domain"/>
    <property type="match status" value="2"/>
</dbReference>
<dbReference type="KEGG" id="apre:CNX65_09470"/>
<organism evidence="5 6">
    <name type="scientific">Actinosynnema pretiosum</name>
    <dbReference type="NCBI Taxonomy" id="42197"/>
    <lineage>
        <taxon>Bacteria</taxon>
        <taxon>Bacillati</taxon>
        <taxon>Actinomycetota</taxon>
        <taxon>Actinomycetes</taxon>
        <taxon>Pseudonocardiales</taxon>
        <taxon>Pseudonocardiaceae</taxon>
        <taxon>Actinosynnema</taxon>
    </lineage>
</organism>
<reference evidence="5" key="1">
    <citation type="submission" date="2017-09" db="EMBL/GenBank/DDBJ databases">
        <title>Complete Genome Sequence of ansamitocin-producing Bacterium Actinosynnema pretiosum X47.</title>
        <authorList>
            <person name="Cao G."/>
            <person name="Zong G."/>
            <person name="Zhong C."/>
            <person name="Fu J."/>
        </authorList>
    </citation>
    <scope>NUCLEOTIDE SEQUENCE [LARGE SCALE GENOMIC DNA]</scope>
    <source>
        <strain evidence="5">X47</strain>
    </source>
</reference>
<dbReference type="PRINTS" id="PR00469">
    <property type="entry name" value="PNDRDTASEII"/>
</dbReference>
<evidence type="ECO:0000256" key="3">
    <source>
        <dbReference type="ARBA" id="ARBA00048132"/>
    </source>
</evidence>
<dbReference type="InterPro" id="IPR050097">
    <property type="entry name" value="Ferredoxin-NADP_redctase_2"/>
</dbReference>
<evidence type="ECO:0000313" key="6">
    <source>
        <dbReference type="Proteomes" id="UP000218505"/>
    </source>
</evidence>
<keyword evidence="1" id="KW-0285">Flavoprotein</keyword>
<dbReference type="EMBL" id="CP023445">
    <property type="protein sequence ID" value="ATE53492.1"/>
    <property type="molecule type" value="Genomic_DNA"/>
</dbReference>
<evidence type="ECO:0000256" key="2">
    <source>
        <dbReference type="ARBA" id="ARBA00023002"/>
    </source>
</evidence>
<dbReference type="RefSeq" id="WP_096492433.1">
    <property type="nucleotide sequence ID" value="NZ_CP023445.1"/>
</dbReference>
<comment type="catalytic activity">
    <reaction evidence="3">
        <text>[thioredoxin]-dithiol + NADP(+) = [thioredoxin]-disulfide + NADPH + H(+)</text>
        <dbReference type="Rhea" id="RHEA:20345"/>
        <dbReference type="Rhea" id="RHEA-COMP:10698"/>
        <dbReference type="Rhea" id="RHEA-COMP:10700"/>
        <dbReference type="ChEBI" id="CHEBI:15378"/>
        <dbReference type="ChEBI" id="CHEBI:29950"/>
        <dbReference type="ChEBI" id="CHEBI:50058"/>
        <dbReference type="ChEBI" id="CHEBI:57783"/>
        <dbReference type="ChEBI" id="CHEBI:58349"/>
        <dbReference type="EC" id="1.8.1.9"/>
    </reaction>
</comment>
<keyword evidence="6" id="KW-1185">Reference proteome</keyword>
<dbReference type="GO" id="GO:0004791">
    <property type="term" value="F:thioredoxin-disulfide reductase (NADPH) activity"/>
    <property type="evidence" value="ECO:0007669"/>
    <property type="project" value="UniProtKB-EC"/>
</dbReference>
<proteinExistence type="predicted"/>
<dbReference type="SUPFAM" id="SSF51905">
    <property type="entry name" value="FAD/NAD(P)-binding domain"/>
    <property type="match status" value="1"/>
</dbReference>
<gene>
    <name evidence="5" type="ORF">CNX65_09470</name>
</gene>
<dbReference type="Proteomes" id="UP000218505">
    <property type="component" value="Chromosome"/>
</dbReference>
<protein>
    <submittedName>
        <fullName evidence="5">Thioredoxin reductase</fullName>
    </submittedName>
</protein>
<dbReference type="PRINTS" id="PR00368">
    <property type="entry name" value="FADPNR"/>
</dbReference>
<dbReference type="AlphaFoldDB" id="A0A290Z3B8"/>
<evidence type="ECO:0000259" key="4">
    <source>
        <dbReference type="Pfam" id="PF07992"/>
    </source>
</evidence>
<feature type="domain" description="FAD/NAD(P)-binding" evidence="4">
    <location>
        <begin position="10"/>
        <end position="232"/>
    </location>
</feature>